<dbReference type="Proteomes" id="UP000264330">
    <property type="component" value="Unassembled WGS sequence"/>
</dbReference>
<sequence>MAYNLRKLFNRKIDLQLLLEALFSTFKKYTKAYLERNKAFTESQQNNTDHSTNVALHPNFNYF</sequence>
<evidence type="ECO:0000313" key="2">
    <source>
        <dbReference type="Proteomes" id="UP000264330"/>
    </source>
</evidence>
<evidence type="ECO:0000313" key="1">
    <source>
        <dbReference type="EMBL" id="HCV81222.1"/>
    </source>
</evidence>
<protein>
    <submittedName>
        <fullName evidence="1">Uncharacterized protein</fullName>
    </submittedName>
</protein>
<gene>
    <name evidence="1" type="ORF">DGQ38_09245</name>
</gene>
<dbReference type="EMBL" id="DPMF01000222">
    <property type="protein sequence ID" value="HCV81222.1"/>
    <property type="molecule type" value="Genomic_DNA"/>
</dbReference>
<accession>A0A3D5J150</accession>
<comment type="caution">
    <text evidence="1">The sequence shown here is derived from an EMBL/GenBank/DDBJ whole genome shotgun (WGS) entry which is preliminary data.</text>
</comment>
<name>A0A3D5J150_9FLAO</name>
<organism evidence="1 2">
    <name type="scientific">Zunongwangia profunda</name>
    <dbReference type="NCBI Taxonomy" id="398743"/>
    <lineage>
        <taxon>Bacteria</taxon>
        <taxon>Pseudomonadati</taxon>
        <taxon>Bacteroidota</taxon>
        <taxon>Flavobacteriia</taxon>
        <taxon>Flavobacteriales</taxon>
        <taxon>Flavobacteriaceae</taxon>
        <taxon>Zunongwangia</taxon>
    </lineage>
</organism>
<reference evidence="1 2" key="1">
    <citation type="journal article" date="2018" name="Nat. Biotechnol.">
        <title>A standardized bacterial taxonomy based on genome phylogeny substantially revises the tree of life.</title>
        <authorList>
            <person name="Parks D.H."/>
            <person name="Chuvochina M."/>
            <person name="Waite D.W."/>
            <person name="Rinke C."/>
            <person name="Skarshewski A."/>
            <person name="Chaumeil P.A."/>
            <person name="Hugenholtz P."/>
        </authorList>
    </citation>
    <scope>NUCLEOTIDE SEQUENCE [LARGE SCALE GENOMIC DNA]</scope>
    <source>
        <strain evidence="1">UBA9359</strain>
    </source>
</reference>
<proteinExistence type="predicted"/>
<dbReference type="AlphaFoldDB" id="A0A3D5J150"/>